<dbReference type="Proteomes" id="UP000269001">
    <property type="component" value="Unassembled WGS sequence"/>
</dbReference>
<dbReference type="RefSeq" id="WP_120370831.1">
    <property type="nucleotide sequence ID" value="NZ_RAXU01000017.1"/>
</dbReference>
<dbReference type="EMBL" id="RAXU01000017">
    <property type="protein sequence ID" value="RKG31990.1"/>
    <property type="molecule type" value="Genomic_DNA"/>
</dbReference>
<proteinExistence type="predicted"/>
<evidence type="ECO:0000313" key="1">
    <source>
        <dbReference type="EMBL" id="RKG31990.1"/>
    </source>
</evidence>
<name>A0A3A8EMM0_9GAMM</name>
<dbReference type="AlphaFoldDB" id="A0A3A8EMM0"/>
<organism evidence="1 2">
    <name type="scientific">Acinetobacter guerrae</name>
    <dbReference type="NCBI Taxonomy" id="1843371"/>
    <lineage>
        <taxon>Bacteria</taxon>
        <taxon>Pseudomonadati</taxon>
        <taxon>Pseudomonadota</taxon>
        <taxon>Gammaproteobacteria</taxon>
        <taxon>Moraxellales</taxon>
        <taxon>Moraxellaceae</taxon>
        <taxon>Acinetobacter</taxon>
    </lineage>
</organism>
<protein>
    <submittedName>
        <fullName evidence="1">Uncharacterized protein</fullName>
    </submittedName>
</protein>
<comment type="caution">
    <text evidence="1">The sequence shown here is derived from an EMBL/GenBank/DDBJ whole genome shotgun (WGS) entry which is preliminary data.</text>
</comment>
<reference evidence="1 2" key="1">
    <citation type="submission" date="2018-09" db="EMBL/GenBank/DDBJ databases">
        <title>The draft genome of Acinetobacter spp. strains.</title>
        <authorList>
            <person name="Qin J."/>
            <person name="Feng Y."/>
            <person name="Zong Z."/>
        </authorList>
    </citation>
    <scope>NUCLEOTIDE SEQUENCE [LARGE SCALE GENOMIC DNA]</scope>
    <source>
        <strain evidence="1 2">WCHAc060096</strain>
    </source>
</reference>
<sequence length="200" mass="23611">MTTYPVFEAIKSSANLDKLVTQYYLVNPTASFQSRLEKAHEILHAVSKQFLIPISHIKVTGSAHLGYSFVKRRQFIEKQSDLDLAIIDMQFYNFFFERNLEETRQYSRRDKFGYSFIGCQKVYNLDMYKEWLAKGIIHEKYLPTTDYANSFKFFFNELSVNHSDTFKSISACIYSSEQTFKLKQISSIHRWRSSLPKDKK</sequence>
<gene>
    <name evidence="1" type="ORF">D7V21_12680</name>
</gene>
<accession>A0A3A8EMM0</accession>
<keyword evidence="2" id="KW-1185">Reference proteome</keyword>
<evidence type="ECO:0000313" key="2">
    <source>
        <dbReference type="Proteomes" id="UP000269001"/>
    </source>
</evidence>